<dbReference type="EMBL" id="CAII01000883">
    <property type="protein sequence ID" value="CCI00511.1"/>
    <property type="molecule type" value="Genomic_DNA"/>
</dbReference>
<evidence type="ECO:0000259" key="3">
    <source>
        <dbReference type="Pfam" id="PF18626"/>
    </source>
</evidence>
<name>I4FXV0_MICAE</name>
<dbReference type="Gene3D" id="3.10.620.30">
    <property type="match status" value="1"/>
</dbReference>
<comment type="caution">
    <text evidence="4">The sequence shown here is derived from an EMBL/GenBank/DDBJ whole genome shotgun (WGS) entry which is preliminary data.</text>
</comment>
<feature type="transmembrane region" description="Helical" evidence="2">
    <location>
        <begin position="1020"/>
        <end position="1039"/>
    </location>
</feature>
<gene>
    <name evidence="4" type="ORF">MICAB_900006</name>
</gene>
<proteinExistence type="predicted"/>
<dbReference type="InterPro" id="IPR041325">
    <property type="entry name" value="Gln_deamidase_2"/>
</dbReference>
<dbReference type="RefSeq" id="WP_002757536.1">
    <property type="nucleotide sequence ID" value="NZ_HE972669.1"/>
</dbReference>
<feature type="region of interest" description="Disordered" evidence="1">
    <location>
        <begin position="652"/>
        <end position="672"/>
    </location>
</feature>
<evidence type="ECO:0000313" key="5">
    <source>
        <dbReference type="Proteomes" id="UP000003172"/>
    </source>
</evidence>
<feature type="transmembrane region" description="Helical" evidence="2">
    <location>
        <begin position="1051"/>
        <end position="1070"/>
    </location>
</feature>
<dbReference type="AlphaFoldDB" id="I4FXV0"/>
<evidence type="ECO:0000256" key="1">
    <source>
        <dbReference type="SAM" id="MobiDB-lite"/>
    </source>
</evidence>
<keyword evidence="2" id="KW-1133">Transmembrane helix</keyword>
<dbReference type="Proteomes" id="UP000003172">
    <property type="component" value="Unassembled WGS sequence"/>
</dbReference>
<evidence type="ECO:0000313" key="4">
    <source>
        <dbReference type="EMBL" id="CCI00511.1"/>
    </source>
</evidence>
<protein>
    <recommendedName>
        <fullName evidence="3">Protein glutaminase domain-containing protein</fullName>
    </recommendedName>
</protein>
<dbReference type="HOGENOM" id="CLU_283251_0_0_3"/>
<sequence>MSNSNALIDKIRKLSPSREILRSLPSQESQVMTVNFEGDRVGLLDLSYPPATVWARMVDYLQRNNRPVYVEIDSETNIITKLSVPEAAKVWRINESEEAVYVTFYTSQARHYLPRNHPDFQKMLNELQAALANDAAILVTSTQQNFEIIDVRPLPQSFGIDRPTEPPAPSAPDPPVTWDRAVELFNLMQAKSCVPCSSTDPCIPYKFPYNGCWIRAHLMCYLMIAEGETPEKIWIDSAGCNLLAPSSNVPECEVHWCWHVAPTLMVQQPSGPDLKMVIDPSLCDKPVTPDEWRLRQTDTSATLTPSLWEQYWPSGGTATQAQANNDMEQYRILLDGLCQDYGPSPYACPIVKSCHFIVDRSTFGEDEIAAMLKPGQAAVIEAAFYVIVDGFSAQELGITSATLFGVPNIKPALTIAPSIAQMTAEAVALDVEDPSHLKRRQRLTWTYQISFTGTDGFVNDVEDVTLTALIATVSSSATIYLIKQPNPYEVDGPVSWLSGDLRVFQIKAGESQFGKTMGNAPDQAPDFIEQVIANLNNGTTGGQTFDDISIDQQTSKLELSEKVKVNGTLTPVFNFAIARVHYRSKIKEAKDVRVFFRLFPASTTSLEYNQSTTYRRGGKAGTIIPLLGIQGGIAGGEVISIPCFAAPRIDSSDPTKTLNDQPDPANVQTLQPDTTGAESYNYFGCWLDINQSSQPQFPFQASPMDGPYPAADRKTIYEHIRNKHQCLVAEIAFDPDPIPPNATPGSSDKLAQRNLMIVESPNPGNLASRRIPNTFDIRPTRANLGPDEIPDELMIDWGNTPVGSLATLYLPSVSVTHILEMAVQMYRSHRLIRIDDHTLRCPTDGITYIPIPPGSDTNLAGLLSIDLPPTVRRDEVFTVVVRQVTSTGKELPIEPRLQDSPSENLAIVEHSRKWRRILGTFQLTIPVRTKEEMLGPEERILSNLRWVQQSIPENNRWFPVFNRYVEQIANRVDALGGDSSQVEASPTGDWQKVRLCRTLAIICAVSLTIFIVALGIMTNWVTVAVIAVFLAVIALTWVIQCQPNICSKLRVIVAGAGIGALILAILVLLGASSPQLVPVLCGAVALTAIASLIGRSRKCF</sequence>
<feature type="domain" description="Protein glutaminase" evidence="3">
    <location>
        <begin position="182"/>
        <end position="293"/>
    </location>
</feature>
<organism evidence="4 5">
    <name type="scientific">Microcystis aeruginosa PCC 9717</name>
    <dbReference type="NCBI Taxonomy" id="1160286"/>
    <lineage>
        <taxon>Bacteria</taxon>
        <taxon>Bacillati</taxon>
        <taxon>Cyanobacteriota</taxon>
        <taxon>Cyanophyceae</taxon>
        <taxon>Oscillatoriophycideae</taxon>
        <taxon>Chroococcales</taxon>
        <taxon>Microcystaceae</taxon>
        <taxon>Microcystis</taxon>
    </lineage>
</organism>
<dbReference type="Pfam" id="PF18626">
    <property type="entry name" value="Gln_deamidase_2"/>
    <property type="match status" value="1"/>
</dbReference>
<feature type="transmembrane region" description="Helical" evidence="2">
    <location>
        <begin position="1076"/>
        <end position="1094"/>
    </location>
</feature>
<accession>I4FXV0</accession>
<keyword evidence="2" id="KW-0472">Membrane</keyword>
<evidence type="ECO:0000256" key="2">
    <source>
        <dbReference type="SAM" id="Phobius"/>
    </source>
</evidence>
<keyword evidence="2" id="KW-0812">Transmembrane</keyword>
<reference evidence="4 5" key="1">
    <citation type="submission" date="2012-04" db="EMBL/GenBank/DDBJ databases">
        <authorList>
            <person name="Genoscope - CEA"/>
        </authorList>
    </citation>
    <scope>NUCLEOTIDE SEQUENCE [LARGE SCALE GENOMIC DNA]</scope>
    <source>
        <strain evidence="4 5">9717</strain>
    </source>
</reference>